<gene>
    <name evidence="1" type="ORF">SAMN02927914_06510</name>
</gene>
<organism evidence="1 2">
    <name type="scientific">Mesorhizobium qingshengii</name>
    <dbReference type="NCBI Taxonomy" id="1165689"/>
    <lineage>
        <taxon>Bacteria</taxon>
        <taxon>Pseudomonadati</taxon>
        <taxon>Pseudomonadota</taxon>
        <taxon>Alphaproteobacteria</taxon>
        <taxon>Hyphomicrobiales</taxon>
        <taxon>Phyllobacteriaceae</taxon>
        <taxon>Mesorhizobium</taxon>
    </lineage>
</organism>
<proteinExistence type="predicted"/>
<name>A0A1G5ZXN5_9HYPH</name>
<dbReference type="STRING" id="1165689.SAMN02927914_06510"/>
<accession>A0A1G5ZXN5</accession>
<protein>
    <submittedName>
        <fullName evidence="1">Uncharacterized protein</fullName>
    </submittedName>
</protein>
<evidence type="ECO:0000313" key="1">
    <source>
        <dbReference type="EMBL" id="SDA99256.1"/>
    </source>
</evidence>
<evidence type="ECO:0000313" key="2">
    <source>
        <dbReference type="Proteomes" id="UP000198588"/>
    </source>
</evidence>
<dbReference type="EMBL" id="FMXM01000041">
    <property type="protein sequence ID" value="SDA99256.1"/>
    <property type="molecule type" value="Genomic_DNA"/>
</dbReference>
<dbReference type="AlphaFoldDB" id="A0A1G5ZXN5"/>
<sequence length="168" mass="18700">MSVTGTEITIMSLLKKWGLIESLFGPQVASGGCWRMYWGVEKGGRSLHALRGPQARRQFHALVARGRIHDLLAFAKWTPVGWACVGPSEDFLRLRRVRALVRERPQGTWSIVWFSIQMKWRALGVGSRPREAGRDFAFAQGANCVEGYLASPRQTLPGASSAPGYLRC</sequence>
<dbReference type="Proteomes" id="UP000198588">
    <property type="component" value="Unassembled WGS sequence"/>
</dbReference>
<reference evidence="1 2" key="1">
    <citation type="submission" date="2016-10" db="EMBL/GenBank/DDBJ databases">
        <authorList>
            <person name="de Groot N.N."/>
        </authorList>
    </citation>
    <scope>NUCLEOTIDE SEQUENCE [LARGE SCALE GENOMIC DNA]</scope>
    <source>
        <strain evidence="1 2">CGMCC 1.12097</strain>
    </source>
</reference>